<keyword evidence="7" id="KW-1185">Reference proteome</keyword>
<dbReference type="GO" id="GO:0003887">
    <property type="term" value="F:DNA-directed DNA polymerase activity"/>
    <property type="evidence" value="ECO:0007669"/>
    <property type="project" value="UniProtKB-KW"/>
</dbReference>
<dbReference type="Gene3D" id="3.90.1600.10">
    <property type="entry name" value="Palm domain of DNA polymerase"/>
    <property type="match status" value="1"/>
</dbReference>
<keyword evidence="2 6" id="KW-0808">Transferase</keyword>
<dbReference type="InterPro" id="IPR006134">
    <property type="entry name" value="DNA-dir_DNA_pol_B_multi_dom"/>
</dbReference>
<reference evidence="6 7" key="1">
    <citation type="journal article" date="2018" name="BMC Genomics">
        <title>Genomic comparison of Trypanosoma conorhini and Trypanosoma rangeli to Trypanosoma cruzi strains of high and low virulence.</title>
        <authorList>
            <person name="Bradwell K.R."/>
            <person name="Koparde V.N."/>
            <person name="Matveyev A.V."/>
            <person name="Serrano M.G."/>
            <person name="Alves J.M."/>
            <person name="Parikh H."/>
            <person name="Huang B."/>
            <person name="Lee V."/>
            <person name="Espinosa-Alvarez O."/>
            <person name="Ortiz P.A."/>
            <person name="Costa-Martins A.G."/>
            <person name="Teixeira M.M."/>
            <person name="Buck G.A."/>
        </authorList>
    </citation>
    <scope>NUCLEOTIDE SEQUENCE [LARGE SCALE GENOMIC DNA]</scope>
    <source>
        <strain evidence="6 7">AM80</strain>
    </source>
</reference>
<gene>
    <name evidence="6" type="ORF">TraAM80_01625</name>
</gene>
<dbReference type="GO" id="GO:0000166">
    <property type="term" value="F:nucleotide binding"/>
    <property type="evidence" value="ECO:0007669"/>
    <property type="project" value="InterPro"/>
</dbReference>
<dbReference type="GO" id="GO:0016035">
    <property type="term" value="C:zeta DNA polymerase complex"/>
    <property type="evidence" value="ECO:0007669"/>
    <property type="project" value="InterPro"/>
</dbReference>
<organism evidence="6 7">
    <name type="scientific">Trypanosoma rangeli</name>
    <dbReference type="NCBI Taxonomy" id="5698"/>
    <lineage>
        <taxon>Eukaryota</taxon>
        <taxon>Discoba</taxon>
        <taxon>Euglenozoa</taxon>
        <taxon>Kinetoplastea</taxon>
        <taxon>Metakinetoplastina</taxon>
        <taxon>Trypanosomatida</taxon>
        <taxon>Trypanosomatidae</taxon>
        <taxon>Trypanosoma</taxon>
        <taxon>Herpetosoma</taxon>
    </lineage>
</organism>
<keyword evidence="3 6" id="KW-0548">Nucleotidyltransferase</keyword>
<dbReference type="SUPFAM" id="SSF56672">
    <property type="entry name" value="DNA/RNA polymerases"/>
    <property type="match status" value="1"/>
</dbReference>
<dbReference type="VEuPathDB" id="TriTrypDB:TRSC58_03047"/>
<dbReference type="InterPro" id="IPR023211">
    <property type="entry name" value="DNA_pol_palm_dom_sf"/>
</dbReference>
<dbReference type="InterPro" id="IPR030559">
    <property type="entry name" value="PolZ_Rev3"/>
</dbReference>
<dbReference type="InterPro" id="IPR042087">
    <property type="entry name" value="DNA_pol_B_thumb"/>
</dbReference>
<accession>A0A422NXL5</accession>
<dbReference type="GO" id="GO:0005634">
    <property type="term" value="C:nucleus"/>
    <property type="evidence" value="ECO:0007669"/>
    <property type="project" value="TreeGrafter"/>
</dbReference>
<evidence type="ECO:0000256" key="4">
    <source>
        <dbReference type="ARBA" id="ARBA00022932"/>
    </source>
</evidence>
<evidence type="ECO:0000256" key="1">
    <source>
        <dbReference type="ARBA" id="ARBA00012417"/>
    </source>
</evidence>
<dbReference type="PANTHER" id="PTHR45812:SF1">
    <property type="entry name" value="DNA POLYMERASE ZETA CATALYTIC SUBUNIT"/>
    <property type="match status" value="1"/>
</dbReference>
<dbReference type="GO" id="GO:0000724">
    <property type="term" value="P:double-strand break repair via homologous recombination"/>
    <property type="evidence" value="ECO:0007669"/>
    <property type="project" value="TreeGrafter"/>
</dbReference>
<evidence type="ECO:0000256" key="3">
    <source>
        <dbReference type="ARBA" id="ARBA00022695"/>
    </source>
</evidence>
<dbReference type="EC" id="2.7.7.7" evidence="1"/>
<dbReference type="Gene3D" id="1.10.132.60">
    <property type="entry name" value="DNA polymerase family B, C-terminal domain"/>
    <property type="match status" value="1"/>
</dbReference>
<dbReference type="PANTHER" id="PTHR45812">
    <property type="entry name" value="DNA POLYMERASE ZETA CATALYTIC SUBUNIT"/>
    <property type="match status" value="1"/>
</dbReference>
<proteinExistence type="predicted"/>
<dbReference type="AlphaFoldDB" id="A0A422NXL5"/>
<feature type="domain" description="DNA-directed DNA polymerase family B multifunctional" evidence="5">
    <location>
        <begin position="1"/>
        <end position="258"/>
    </location>
</feature>
<sequence length="474" mass="53539">MPCVDVADATVMLGRQTLERAMQLINGHPNWNAEVVYGDTDSLFVRLPGRTRDEAFLLGEQMAREVTRIYPAPIQLQFEKVLFPCLLLVKKRYVGYAYFNPEQTQPEFLAKGIETVRRDQCPATSRLAERMLRLLFDGASTDVLRMRFYEEVGKLQRGGCNPADCIFRKAVKLGRYRGTAHLPPGAHLAMQLIEKDITHTPYWGERMPYIVVQSLTSARLCDKVVHPQRLLNLRENLRIDHEYYIKRHIIPTLDRMFYLIGVSFASWYAVMPRRRSYQSYFELGLTTLPLLGRKTTRIPRDSIVVEGNTDDDMDHKGASLPVATRVHPAKQGTLDVHYQQTLCAVCLGKCSKTNPPDLPVCGVCLHNHGASVARVVGRRHTVEQHLRLLETACRRCIASCGEAGGTNFLAGEERDMEDMHFVIPHRLAAAASAAVHGEKSRGCLSIDCSLTFEKCQVFLLHSQLMALENYLTGL</sequence>
<dbReference type="PROSITE" id="PS00116">
    <property type="entry name" value="DNA_POLYMERASE_B"/>
    <property type="match status" value="1"/>
</dbReference>
<evidence type="ECO:0000256" key="2">
    <source>
        <dbReference type="ARBA" id="ARBA00022679"/>
    </source>
</evidence>
<comment type="caution">
    <text evidence="6">The sequence shown here is derived from an EMBL/GenBank/DDBJ whole genome shotgun (WGS) entry which is preliminary data.</text>
</comment>
<protein>
    <recommendedName>
        <fullName evidence="1">DNA-directed DNA polymerase</fullName>
        <ecNumber evidence="1">2.7.7.7</ecNumber>
    </recommendedName>
</protein>
<evidence type="ECO:0000259" key="5">
    <source>
        <dbReference type="Pfam" id="PF00136"/>
    </source>
</evidence>
<name>A0A422NXL5_TRYRA</name>
<dbReference type="OrthoDB" id="2414538at2759"/>
<dbReference type="EMBL" id="MKGL01000034">
    <property type="protein sequence ID" value="RNF10282.1"/>
    <property type="molecule type" value="Genomic_DNA"/>
</dbReference>
<dbReference type="GeneID" id="40325558"/>
<dbReference type="Pfam" id="PF00136">
    <property type="entry name" value="DNA_pol_B"/>
    <property type="match status" value="1"/>
</dbReference>
<dbReference type="RefSeq" id="XP_029241461.1">
    <property type="nucleotide sequence ID" value="XM_029378659.1"/>
</dbReference>
<dbReference type="InterPro" id="IPR043502">
    <property type="entry name" value="DNA/RNA_pol_sf"/>
</dbReference>
<evidence type="ECO:0000313" key="7">
    <source>
        <dbReference type="Proteomes" id="UP000283634"/>
    </source>
</evidence>
<dbReference type="GO" id="GO:0003677">
    <property type="term" value="F:DNA binding"/>
    <property type="evidence" value="ECO:0007669"/>
    <property type="project" value="InterPro"/>
</dbReference>
<dbReference type="Proteomes" id="UP000283634">
    <property type="component" value="Unassembled WGS sequence"/>
</dbReference>
<dbReference type="OMA" id="MQLINGH"/>
<dbReference type="GO" id="GO:0042276">
    <property type="term" value="P:error-prone translesion synthesis"/>
    <property type="evidence" value="ECO:0007669"/>
    <property type="project" value="TreeGrafter"/>
</dbReference>
<keyword evidence="4" id="KW-0239">DNA-directed DNA polymerase</keyword>
<dbReference type="InterPro" id="IPR017964">
    <property type="entry name" value="DNA-dir_DNA_pol_B_CS"/>
</dbReference>
<evidence type="ECO:0000313" key="6">
    <source>
        <dbReference type="EMBL" id="RNF10282.1"/>
    </source>
</evidence>